<keyword evidence="4 14" id="KW-0732">Signal</keyword>
<comment type="subunit">
    <text evidence="12">Homotrimer. Interacts with FBN1, fibronectin and integrins ITGA1/ITGB1 and ITGA2/ITGB1. Integrin ITGA1/ITGB1 binds to a unique site within COL16A1 located close to its C-terminal end between collagenous domains COL1-COL3.</text>
</comment>
<organism evidence="16 17">
    <name type="scientific">Pelobates cultripes</name>
    <name type="common">Western spadefoot toad</name>
    <dbReference type="NCBI Taxonomy" id="61616"/>
    <lineage>
        <taxon>Eukaryota</taxon>
        <taxon>Metazoa</taxon>
        <taxon>Chordata</taxon>
        <taxon>Craniata</taxon>
        <taxon>Vertebrata</taxon>
        <taxon>Euteleostomi</taxon>
        <taxon>Amphibia</taxon>
        <taxon>Batrachia</taxon>
        <taxon>Anura</taxon>
        <taxon>Pelobatoidea</taxon>
        <taxon>Pelobatidae</taxon>
        <taxon>Pelobates</taxon>
    </lineage>
</organism>
<sequence length="264" mass="29356">MWLLWTSVLCLFGCFVCSNGRILPGTENLCPSLQNEGPNTGETNANRTGFNLIRRFSLQKMSSVKKIKNPKGPIIMRLGGARLVESTSQVFPHGFPDQFTLVVTLLLKKQTTDEDWYLFQISDHLGYPQISIGVNGKDRTVSLQARGQDKEYVGSTFAGQGLYSLFDNGWHKIVLSVQEKMASIHIDCSFISFKPIEPRAPLAMDGHTFIGLNTVNGSPVHIDIQKFLLYCDPLMAMQEGCCEILPAGVSKILHTCAEVIMHVY</sequence>
<dbReference type="InterPro" id="IPR013320">
    <property type="entry name" value="ConA-like_dom_sf"/>
</dbReference>
<evidence type="ECO:0000256" key="7">
    <source>
        <dbReference type="ARBA" id="ARBA00023119"/>
    </source>
</evidence>
<evidence type="ECO:0000256" key="6">
    <source>
        <dbReference type="ARBA" id="ARBA00022889"/>
    </source>
</evidence>
<keyword evidence="17" id="KW-1185">Reference proteome</keyword>
<keyword evidence="7" id="KW-0176">Collagen</keyword>
<feature type="chain" id="PRO_5041915485" description="Collagen alpha-1(XVI) chain" evidence="14">
    <location>
        <begin position="21"/>
        <end position="264"/>
    </location>
</feature>
<evidence type="ECO:0000256" key="4">
    <source>
        <dbReference type="ARBA" id="ARBA00022729"/>
    </source>
</evidence>
<evidence type="ECO:0000259" key="15">
    <source>
        <dbReference type="SMART" id="SM00210"/>
    </source>
</evidence>
<dbReference type="InterPro" id="IPR048287">
    <property type="entry name" value="TSPN-like_N"/>
</dbReference>
<feature type="domain" description="Thrombospondin-like N-terminal" evidence="15">
    <location>
        <begin position="49"/>
        <end position="233"/>
    </location>
</feature>
<keyword evidence="6" id="KW-0130">Cell adhesion</keyword>
<dbReference type="Gene3D" id="2.60.120.200">
    <property type="match status" value="1"/>
</dbReference>
<reference evidence="16" key="1">
    <citation type="submission" date="2022-03" db="EMBL/GenBank/DDBJ databases">
        <authorList>
            <person name="Alioto T."/>
            <person name="Alioto T."/>
            <person name="Gomez Garrido J."/>
        </authorList>
    </citation>
    <scope>NUCLEOTIDE SEQUENCE</scope>
</reference>
<evidence type="ECO:0000256" key="2">
    <source>
        <dbReference type="ARBA" id="ARBA00022525"/>
    </source>
</evidence>
<dbReference type="SUPFAM" id="SSF49899">
    <property type="entry name" value="Concanavalin A-like lectins/glucanases"/>
    <property type="match status" value="1"/>
</dbReference>
<evidence type="ECO:0000256" key="10">
    <source>
        <dbReference type="ARBA" id="ARBA00049648"/>
    </source>
</evidence>
<keyword evidence="3" id="KW-0272">Extracellular matrix</keyword>
<accession>A0AAD1VPA5</accession>
<keyword evidence="9" id="KW-0379">Hydroxylation</keyword>
<dbReference type="SMART" id="SM00210">
    <property type="entry name" value="TSPN"/>
    <property type="match status" value="1"/>
</dbReference>
<comment type="subcellular location">
    <subcellularLocation>
        <location evidence="1">Secreted</location>
        <location evidence="1">Extracellular space</location>
        <location evidence="1">Extracellular matrix</location>
    </subcellularLocation>
</comment>
<dbReference type="FunFam" id="2.60.120.200:FF:000094">
    <property type="entry name" value="Collagen type XVI alpha 1 chain"/>
    <property type="match status" value="1"/>
</dbReference>
<comment type="function">
    <text evidence="11">Involved in mediating cell attachment and inducing integrin-mediated cellular reactions, such as cell spreading and alterations in cell morphology.</text>
</comment>
<proteinExistence type="inferred from homology"/>
<keyword evidence="8" id="KW-0325">Glycoprotein</keyword>
<dbReference type="Proteomes" id="UP001295444">
    <property type="component" value="Chromosome 01"/>
</dbReference>
<dbReference type="EMBL" id="OW240912">
    <property type="protein sequence ID" value="CAH2222312.1"/>
    <property type="molecule type" value="Genomic_DNA"/>
</dbReference>
<evidence type="ECO:0000256" key="12">
    <source>
        <dbReference type="ARBA" id="ARBA00063879"/>
    </source>
</evidence>
<dbReference type="GO" id="GO:0005581">
    <property type="term" value="C:collagen trimer"/>
    <property type="evidence" value="ECO:0007669"/>
    <property type="project" value="UniProtKB-KW"/>
</dbReference>
<evidence type="ECO:0000313" key="16">
    <source>
        <dbReference type="EMBL" id="CAH2222312.1"/>
    </source>
</evidence>
<dbReference type="GO" id="GO:0007155">
    <property type="term" value="P:cell adhesion"/>
    <property type="evidence" value="ECO:0007669"/>
    <property type="project" value="UniProtKB-KW"/>
</dbReference>
<name>A0AAD1VPA5_PELCU</name>
<evidence type="ECO:0000256" key="8">
    <source>
        <dbReference type="ARBA" id="ARBA00023180"/>
    </source>
</evidence>
<evidence type="ECO:0000256" key="1">
    <source>
        <dbReference type="ARBA" id="ARBA00004498"/>
    </source>
</evidence>
<comment type="similarity">
    <text evidence="10">Belongs to the fibril-associated collagens with interrupted helices (FACIT) family.</text>
</comment>
<evidence type="ECO:0000256" key="5">
    <source>
        <dbReference type="ARBA" id="ARBA00022737"/>
    </source>
</evidence>
<keyword evidence="5" id="KW-0677">Repeat</keyword>
<evidence type="ECO:0000313" key="17">
    <source>
        <dbReference type="Proteomes" id="UP001295444"/>
    </source>
</evidence>
<evidence type="ECO:0000256" key="14">
    <source>
        <dbReference type="SAM" id="SignalP"/>
    </source>
</evidence>
<dbReference type="AlphaFoldDB" id="A0AAD1VPA5"/>
<feature type="signal peptide" evidence="14">
    <location>
        <begin position="1"/>
        <end position="20"/>
    </location>
</feature>
<evidence type="ECO:0000256" key="3">
    <source>
        <dbReference type="ARBA" id="ARBA00022530"/>
    </source>
</evidence>
<evidence type="ECO:0000256" key="13">
    <source>
        <dbReference type="ARBA" id="ARBA00074547"/>
    </source>
</evidence>
<keyword evidence="2" id="KW-0964">Secreted</keyword>
<evidence type="ECO:0000256" key="11">
    <source>
        <dbReference type="ARBA" id="ARBA00057339"/>
    </source>
</evidence>
<gene>
    <name evidence="16" type="ORF">PECUL_23A030194</name>
</gene>
<evidence type="ECO:0000256" key="9">
    <source>
        <dbReference type="ARBA" id="ARBA00023278"/>
    </source>
</evidence>
<protein>
    <recommendedName>
        <fullName evidence="13">Collagen alpha-1(XVI) chain</fullName>
    </recommendedName>
</protein>